<feature type="domain" description="Peptidase M43 pregnancy-associated plasma-A" evidence="9">
    <location>
        <begin position="170"/>
        <end position="303"/>
    </location>
</feature>
<evidence type="ECO:0000313" key="11">
    <source>
        <dbReference type="Proteomes" id="UP001164459"/>
    </source>
</evidence>
<dbReference type="Pfam" id="PF05572">
    <property type="entry name" value="Peptidase_M43"/>
    <property type="match status" value="1"/>
</dbReference>
<dbReference type="GO" id="GO:0008237">
    <property type="term" value="F:metallopeptidase activity"/>
    <property type="evidence" value="ECO:0007669"/>
    <property type="project" value="UniProtKB-KW"/>
</dbReference>
<evidence type="ECO:0000256" key="2">
    <source>
        <dbReference type="ARBA" id="ARBA00022670"/>
    </source>
</evidence>
<evidence type="ECO:0000259" key="9">
    <source>
        <dbReference type="Pfam" id="PF05572"/>
    </source>
</evidence>
<dbReference type="EMBL" id="CP114040">
    <property type="protein sequence ID" value="WAS96217.1"/>
    <property type="molecule type" value="Genomic_DNA"/>
</dbReference>
<comment type="similarity">
    <text evidence="1">Belongs to the peptidase M43B family.</text>
</comment>
<name>A0ABY7HAC9_9BACT</name>
<evidence type="ECO:0000256" key="6">
    <source>
        <dbReference type="ARBA" id="ARBA00022833"/>
    </source>
</evidence>
<reference evidence="10" key="1">
    <citation type="submission" date="2022-11" db="EMBL/GenBank/DDBJ databases">
        <title>Minimal conservation of predation-associated metabolite biosynthetic gene clusters underscores biosynthetic potential of Myxococcota including descriptions for ten novel species: Archangium lansinium sp. nov., Myxococcus landrumus sp. nov., Nannocystis bai.</title>
        <authorList>
            <person name="Ahearne A."/>
            <person name="Stevens C."/>
            <person name="Dowd S."/>
        </authorList>
    </citation>
    <scope>NUCLEOTIDE SEQUENCE</scope>
    <source>
        <strain evidence="10">Fl3</strain>
    </source>
</reference>
<gene>
    <name evidence="10" type="ORF">O0S08_08640</name>
</gene>
<organism evidence="10 11">
    <name type="scientific">Nannocystis punicea</name>
    <dbReference type="NCBI Taxonomy" id="2995304"/>
    <lineage>
        <taxon>Bacteria</taxon>
        <taxon>Pseudomonadati</taxon>
        <taxon>Myxococcota</taxon>
        <taxon>Polyangia</taxon>
        <taxon>Nannocystales</taxon>
        <taxon>Nannocystaceae</taxon>
        <taxon>Nannocystis</taxon>
    </lineage>
</organism>
<dbReference type="InterPro" id="IPR008754">
    <property type="entry name" value="Peptidase_M43"/>
</dbReference>
<evidence type="ECO:0000256" key="7">
    <source>
        <dbReference type="ARBA" id="ARBA00023049"/>
    </source>
</evidence>
<keyword evidence="7 10" id="KW-0482">Metalloprotease</keyword>
<evidence type="ECO:0000313" key="10">
    <source>
        <dbReference type="EMBL" id="WAS96217.1"/>
    </source>
</evidence>
<dbReference type="PANTHER" id="PTHR47466">
    <property type="match status" value="1"/>
</dbReference>
<dbReference type="RefSeq" id="WP_269038558.1">
    <property type="nucleotide sequence ID" value="NZ_CP114040.1"/>
</dbReference>
<accession>A0ABY7HAC9</accession>
<dbReference type="Proteomes" id="UP001164459">
    <property type="component" value="Chromosome"/>
</dbReference>
<keyword evidence="4" id="KW-0732">Signal</keyword>
<keyword evidence="11" id="KW-1185">Reference proteome</keyword>
<dbReference type="InterPro" id="IPR024079">
    <property type="entry name" value="MetalloPept_cat_dom_sf"/>
</dbReference>
<dbReference type="CDD" id="cd04275">
    <property type="entry name" value="ZnMc_pappalysin_like"/>
    <property type="match status" value="1"/>
</dbReference>
<evidence type="ECO:0000256" key="3">
    <source>
        <dbReference type="ARBA" id="ARBA00022723"/>
    </source>
</evidence>
<sequence length="310" mass="32344">MIVALSLCCACDDADDRRGDVALAAAVPGENDACVDDDDPACAGREMLGAVGVARRCGTHPSPAEVEAMELDFAGRRARAEQISFAPRVIPTYVHVITDSAGNGGTAVDRIDAQIDVLNAAYVKAGITFALAGVDVTVNEAWYGMGYLSDAESEAKAALRIGGPGDLNLYVASLGDGLLGWATFPSSYSKRPQADGVVILNESMPGGSAAPYDLGDTAIHEVGHWVGLFHTFEGGCGGDFDDGGDRVADTPCEAGPAFGCPVGRDSCPELPGEDPIFNYMDYTTDACIDSFTHGQVTRMAYQLAVYRGVS</sequence>
<evidence type="ECO:0000256" key="5">
    <source>
        <dbReference type="ARBA" id="ARBA00022801"/>
    </source>
</evidence>
<keyword evidence="2" id="KW-0645">Protease</keyword>
<keyword evidence="8" id="KW-1015">Disulfide bond</keyword>
<evidence type="ECO:0000256" key="8">
    <source>
        <dbReference type="ARBA" id="ARBA00023157"/>
    </source>
</evidence>
<protein>
    <submittedName>
        <fullName evidence="10">Zinc metalloprotease</fullName>
    </submittedName>
</protein>
<evidence type="ECO:0000256" key="4">
    <source>
        <dbReference type="ARBA" id="ARBA00022729"/>
    </source>
</evidence>
<dbReference type="PANTHER" id="PTHR47466:SF1">
    <property type="entry name" value="METALLOPROTEASE MEP1 (AFU_ORTHOLOGUE AFUA_1G07730)-RELATED"/>
    <property type="match status" value="1"/>
</dbReference>
<dbReference type="SUPFAM" id="SSF55486">
    <property type="entry name" value="Metalloproteases ('zincins'), catalytic domain"/>
    <property type="match status" value="1"/>
</dbReference>
<proteinExistence type="inferred from homology"/>
<evidence type="ECO:0000256" key="1">
    <source>
        <dbReference type="ARBA" id="ARBA00008721"/>
    </source>
</evidence>
<keyword evidence="3" id="KW-0479">Metal-binding</keyword>
<dbReference type="Gene3D" id="3.40.390.10">
    <property type="entry name" value="Collagenase (Catalytic Domain)"/>
    <property type="match status" value="1"/>
</dbReference>
<keyword evidence="6" id="KW-0862">Zinc</keyword>
<keyword evidence="5" id="KW-0378">Hydrolase</keyword>